<name>A0ACC2UZU4_9TREE</name>
<comment type="caution">
    <text evidence="1">The sequence shown here is derived from an EMBL/GenBank/DDBJ whole genome shotgun (WGS) entry which is preliminary data.</text>
</comment>
<keyword evidence="2" id="KW-1185">Reference proteome</keyword>
<protein>
    <submittedName>
        <fullName evidence="1">Uncharacterized protein</fullName>
    </submittedName>
</protein>
<dbReference type="Proteomes" id="UP001230649">
    <property type="component" value="Unassembled WGS sequence"/>
</dbReference>
<evidence type="ECO:0000313" key="1">
    <source>
        <dbReference type="EMBL" id="KAJ9092605.1"/>
    </source>
</evidence>
<accession>A0ACC2UZU4</accession>
<evidence type="ECO:0000313" key="2">
    <source>
        <dbReference type="Proteomes" id="UP001230649"/>
    </source>
</evidence>
<sequence length="162" mass="18571">MYIACASTLYNGGAILRSRSDLLPTTVSESLKVRGQKQDERYQRRQQQQEEDRRALERLEAARAQEAQNLAHQQAARAREAQDLARDKATRAQETHRVNAQRQEQMHQVALIERFVAMCERGLDPDAVGRVVFGKEKWDEVGSIMLAMIRRDVPEKKLDARG</sequence>
<reference evidence="1" key="1">
    <citation type="submission" date="2023-04" db="EMBL/GenBank/DDBJ databases">
        <title>Draft Genome sequencing of Naganishia species isolated from polar environments using Oxford Nanopore Technology.</title>
        <authorList>
            <person name="Leo P."/>
            <person name="Venkateswaran K."/>
        </authorList>
    </citation>
    <scope>NUCLEOTIDE SEQUENCE</scope>
    <source>
        <strain evidence="1">MNA-CCFEE 5262</strain>
    </source>
</reference>
<dbReference type="EMBL" id="JASBWS010000169">
    <property type="protein sequence ID" value="KAJ9092605.1"/>
    <property type="molecule type" value="Genomic_DNA"/>
</dbReference>
<proteinExistence type="predicted"/>
<organism evidence="1 2">
    <name type="scientific">Naganishia adeliensis</name>
    <dbReference type="NCBI Taxonomy" id="92952"/>
    <lineage>
        <taxon>Eukaryota</taxon>
        <taxon>Fungi</taxon>
        <taxon>Dikarya</taxon>
        <taxon>Basidiomycota</taxon>
        <taxon>Agaricomycotina</taxon>
        <taxon>Tremellomycetes</taxon>
        <taxon>Filobasidiales</taxon>
        <taxon>Filobasidiaceae</taxon>
        <taxon>Naganishia</taxon>
    </lineage>
</organism>
<gene>
    <name evidence="1" type="ORF">QFC20_007312</name>
</gene>